<comment type="caution">
    <text evidence="1">The sequence shown here is derived from an EMBL/GenBank/DDBJ whole genome shotgun (WGS) entry which is preliminary data.</text>
</comment>
<dbReference type="Proteomes" id="UP000789860">
    <property type="component" value="Unassembled WGS sequence"/>
</dbReference>
<accession>A0ACA9KVP1</accession>
<dbReference type="EMBL" id="CAJVPM010002863">
    <property type="protein sequence ID" value="CAG8493690.1"/>
    <property type="molecule type" value="Genomic_DNA"/>
</dbReference>
<organism evidence="1 2">
    <name type="scientific">Scutellospora calospora</name>
    <dbReference type="NCBI Taxonomy" id="85575"/>
    <lineage>
        <taxon>Eukaryota</taxon>
        <taxon>Fungi</taxon>
        <taxon>Fungi incertae sedis</taxon>
        <taxon>Mucoromycota</taxon>
        <taxon>Glomeromycotina</taxon>
        <taxon>Glomeromycetes</taxon>
        <taxon>Diversisporales</taxon>
        <taxon>Gigasporaceae</taxon>
        <taxon>Scutellospora</taxon>
    </lineage>
</organism>
<name>A0ACA9KVP1_9GLOM</name>
<reference evidence="1" key="1">
    <citation type="submission" date="2021-06" db="EMBL/GenBank/DDBJ databases">
        <authorList>
            <person name="Kallberg Y."/>
            <person name="Tangrot J."/>
            <person name="Rosling A."/>
        </authorList>
    </citation>
    <scope>NUCLEOTIDE SEQUENCE</scope>
    <source>
        <strain evidence="1">AU212A</strain>
    </source>
</reference>
<sequence>ASITTTCCQELLLVKLATENLPLISSDSEIQEQLLTTTSSFSTNMEIENINTDYDFVLIETNKNNSTDNNISTTITTKILKNKPNKKE</sequence>
<keyword evidence="2" id="KW-1185">Reference proteome</keyword>
<protein>
    <submittedName>
        <fullName evidence="1">7097_t:CDS:1</fullName>
    </submittedName>
</protein>
<feature type="non-terminal residue" evidence="1">
    <location>
        <position position="1"/>
    </location>
</feature>
<evidence type="ECO:0000313" key="1">
    <source>
        <dbReference type="EMBL" id="CAG8493690.1"/>
    </source>
</evidence>
<evidence type="ECO:0000313" key="2">
    <source>
        <dbReference type="Proteomes" id="UP000789860"/>
    </source>
</evidence>
<proteinExistence type="predicted"/>
<gene>
    <name evidence="1" type="ORF">SCALOS_LOCUS2936</name>
</gene>